<organism evidence="7 8">
    <name type="scientific">Serendipita vermifera MAFF 305830</name>
    <dbReference type="NCBI Taxonomy" id="933852"/>
    <lineage>
        <taxon>Eukaryota</taxon>
        <taxon>Fungi</taxon>
        <taxon>Dikarya</taxon>
        <taxon>Basidiomycota</taxon>
        <taxon>Agaricomycotina</taxon>
        <taxon>Agaricomycetes</taxon>
        <taxon>Sebacinales</taxon>
        <taxon>Serendipitaceae</taxon>
        <taxon>Serendipita</taxon>
    </lineage>
</organism>
<dbReference type="OrthoDB" id="4225815at2759"/>
<dbReference type="InterPro" id="IPR001338">
    <property type="entry name" value="Class_I_Hydrophobin"/>
</dbReference>
<evidence type="ECO:0000256" key="1">
    <source>
        <dbReference type="ARBA" id="ARBA00004191"/>
    </source>
</evidence>
<feature type="signal peptide" evidence="6">
    <location>
        <begin position="1"/>
        <end position="19"/>
    </location>
</feature>
<protein>
    <recommendedName>
        <fullName evidence="6">Hydrophobin</fullName>
    </recommendedName>
</protein>
<comment type="subcellular location">
    <subcellularLocation>
        <location evidence="1 6">Secreted</location>
        <location evidence="1 6">Cell wall</location>
    </subcellularLocation>
</comment>
<evidence type="ECO:0000256" key="5">
    <source>
        <dbReference type="ARBA" id="ARBA00023157"/>
    </source>
</evidence>
<dbReference type="HOGENOM" id="CLU_105134_2_0_1"/>
<dbReference type="GO" id="GO:0005199">
    <property type="term" value="F:structural constituent of cell wall"/>
    <property type="evidence" value="ECO:0007669"/>
    <property type="project" value="InterPro"/>
</dbReference>
<keyword evidence="5 6" id="KW-1015">Disulfide bond</keyword>
<dbReference type="SMART" id="SM00075">
    <property type="entry name" value="HYDRO"/>
    <property type="match status" value="1"/>
</dbReference>
<keyword evidence="8" id="KW-1185">Reference proteome</keyword>
<comment type="similarity">
    <text evidence="2 6">Belongs to the fungal hydrophobin family.</text>
</comment>
<keyword evidence="4 6" id="KW-0964">Secreted</keyword>
<reference evidence="8" key="2">
    <citation type="submission" date="2015-01" db="EMBL/GenBank/DDBJ databases">
        <title>Evolutionary Origins and Diversification of the Mycorrhizal Mutualists.</title>
        <authorList>
            <consortium name="DOE Joint Genome Institute"/>
            <consortium name="Mycorrhizal Genomics Consortium"/>
            <person name="Kohler A."/>
            <person name="Kuo A."/>
            <person name="Nagy L.G."/>
            <person name="Floudas D."/>
            <person name="Copeland A."/>
            <person name="Barry K.W."/>
            <person name="Cichocki N."/>
            <person name="Veneault-Fourrey C."/>
            <person name="LaButti K."/>
            <person name="Lindquist E.A."/>
            <person name="Lipzen A."/>
            <person name="Lundell T."/>
            <person name="Morin E."/>
            <person name="Murat C."/>
            <person name="Riley R."/>
            <person name="Ohm R."/>
            <person name="Sun H."/>
            <person name="Tunlid A."/>
            <person name="Henrissat B."/>
            <person name="Grigoriev I.V."/>
            <person name="Hibbett D.S."/>
            <person name="Martin F."/>
        </authorList>
    </citation>
    <scope>NUCLEOTIDE SEQUENCE [LARGE SCALE GENOMIC DNA]</scope>
    <source>
        <strain evidence="8">MAFF 305830</strain>
    </source>
</reference>
<gene>
    <name evidence="7" type="ORF">M408DRAFT_63988</name>
</gene>
<evidence type="ECO:0000256" key="2">
    <source>
        <dbReference type="ARBA" id="ARBA00010446"/>
    </source>
</evidence>
<dbReference type="Pfam" id="PF01185">
    <property type="entry name" value="Hydrophobin"/>
    <property type="match status" value="1"/>
</dbReference>
<dbReference type="Proteomes" id="UP000054097">
    <property type="component" value="Unassembled WGS sequence"/>
</dbReference>
<evidence type="ECO:0000313" key="8">
    <source>
        <dbReference type="Proteomes" id="UP000054097"/>
    </source>
</evidence>
<evidence type="ECO:0000256" key="4">
    <source>
        <dbReference type="ARBA" id="ARBA00022525"/>
    </source>
</evidence>
<reference evidence="7 8" key="1">
    <citation type="submission" date="2014-04" db="EMBL/GenBank/DDBJ databases">
        <authorList>
            <consortium name="DOE Joint Genome Institute"/>
            <person name="Kuo A."/>
            <person name="Zuccaro A."/>
            <person name="Kohler A."/>
            <person name="Nagy L.G."/>
            <person name="Floudas D."/>
            <person name="Copeland A."/>
            <person name="Barry K.W."/>
            <person name="Cichocki N."/>
            <person name="Veneault-Fourrey C."/>
            <person name="LaButti K."/>
            <person name="Lindquist E.A."/>
            <person name="Lipzen A."/>
            <person name="Lundell T."/>
            <person name="Morin E."/>
            <person name="Murat C."/>
            <person name="Sun H."/>
            <person name="Tunlid A."/>
            <person name="Henrissat B."/>
            <person name="Grigoriev I.V."/>
            <person name="Hibbett D.S."/>
            <person name="Martin F."/>
            <person name="Nordberg H.P."/>
            <person name="Cantor M.N."/>
            <person name="Hua S.X."/>
        </authorList>
    </citation>
    <scope>NUCLEOTIDE SEQUENCE [LARGE SCALE GENOMIC DNA]</scope>
    <source>
        <strain evidence="7 8">MAFF 305830</strain>
    </source>
</reference>
<accession>A0A0C3B4J0</accession>
<feature type="chain" id="PRO_5013984348" description="Hydrophobin" evidence="6">
    <location>
        <begin position="20"/>
        <end position="124"/>
    </location>
</feature>
<evidence type="ECO:0000256" key="6">
    <source>
        <dbReference type="RuleBase" id="RU365009"/>
    </source>
</evidence>
<sequence length="124" mass="12796">MFSRTISFFAIVTIALVGAGPVNIAPRTNHINSPEAATYGSCNVGEAQCCQSIHQSNDQSFKSLSSLLGLNLPIDGLMAGVQCSPILNLAGLASGSSSCNSQPVCCTGNEYHGLINIGCSPIHL</sequence>
<keyword evidence="3 6" id="KW-0134">Cell wall</keyword>
<dbReference type="GO" id="GO:0009277">
    <property type="term" value="C:fungal-type cell wall"/>
    <property type="evidence" value="ECO:0007669"/>
    <property type="project" value="InterPro"/>
</dbReference>
<keyword evidence="6" id="KW-0732">Signal</keyword>
<dbReference type="STRING" id="933852.A0A0C3B4J0"/>
<dbReference type="CDD" id="cd23507">
    <property type="entry name" value="hydrophobin_I"/>
    <property type="match status" value="1"/>
</dbReference>
<dbReference type="AlphaFoldDB" id="A0A0C3B4J0"/>
<dbReference type="EMBL" id="KN824281">
    <property type="protein sequence ID" value="KIM31760.1"/>
    <property type="molecule type" value="Genomic_DNA"/>
</dbReference>
<evidence type="ECO:0000313" key="7">
    <source>
        <dbReference type="EMBL" id="KIM31760.1"/>
    </source>
</evidence>
<evidence type="ECO:0000256" key="3">
    <source>
        <dbReference type="ARBA" id="ARBA00022512"/>
    </source>
</evidence>
<name>A0A0C3B4J0_SERVB</name>
<proteinExistence type="inferred from homology"/>